<name>A0A9W8RPB1_9HYPO</name>
<dbReference type="OrthoDB" id="4996232at2759"/>
<accession>A0A9W8RPB1</accession>
<evidence type="ECO:0000313" key="2">
    <source>
        <dbReference type="Proteomes" id="UP001152049"/>
    </source>
</evidence>
<organism evidence="1 2">
    <name type="scientific">Fusarium torreyae</name>
    <dbReference type="NCBI Taxonomy" id="1237075"/>
    <lineage>
        <taxon>Eukaryota</taxon>
        <taxon>Fungi</taxon>
        <taxon>Dikarya</taxon>
        <taxon>Ascomycota</taxon>
        <taxon>Pezizomycotina</taxon>
        <taxon>Sordariomycetes</taxon>
        <taxon>Hypocreomycetidae</taxon>
        <taxon>Hypocreales</taxon>
        <taxon>Nectriaceae</taxon>
        <taxon>Fusarium</taxon>
    </lineage>
</organism>
<dbReference type="AlphaFoldDB" id="A0A9W8RPB1"/>
<reference evidence="1" key="1">
    <citation type="submission" date="2022-09" db="EMBL/GenBank/DDBJ databases">
        <title>Fusarium specimens isolated from Avocado Roots.</title>
        <authorList>
            <person name="Stajich J."/>
            <person name="Roper C."/>
            <person name="Heimlech-Rivalta G."/>
        </authorList>
    </citation>
    <scope>NUCLEOTIDE SEQUENCE</scope>
    <source>
        <strain evidence="1">CF00136</strain>
    </source>
</reference>
<evidence type="ECO:0000313" key="1">
    <source>
        <dbReference type="EMBL" id="KAJ4251091.1"/>
    </source>
</evidence>
<sequence length="121" mass="13477">MASSNKTGRATSGATVARDFNNTLNNMVAFEAMRFTADYARIAQNELRACDYQELMLAVRDAAKLLPETVNPSRENEWPAEAEEINERIENKLKDYDKLAGGFKKLVENAHAAGIAAKRQQ</sequence>
<keyword evidence="2" id="KW-1185">Reference proteome</keyword>
<comment type="caution">
    <text evidence="1">The sequence shown here is derived from an EMBL/GenBank/DDBJ whole genome shotgun (WGS) entry which is preliminary data.</text>
</comment>
<protein>
    <submittedName>
        <fullName evidence="1">Uncharacterized protein</fullName>
    </submittedName>
</protein>
<proteinExistence type="predicted"/>
<dbReference type="Proteomes" id="UP001152049">
    <property type="component" value="Unassembled WGS sequence"/>
</dbReference>
<dbReference type="EMBL" id="JAOQAZ010000029">
    <property type="protein sequence ID" value="KAJ4251091.1"/>
    <property type="molecule type" value="Genomic_DNA"/>
</dbReference>
<gene>
    <name evidence="1" type="ORF">NW762_011743</name>
</gene>